<dbReference type="PANTHER" id="PTHR43527">
    <property type="entry name" value="4-DIPHOSPHOCYTIDYL-2-C-METHYL-D-ERYTHRITOL KINASE, CHLOROPLASTIC"/>
    <property type="match status" value="1"/>
</dbReference>
<feature type="domain" description="GHMP kinase C-terminal" evidence="5">
    <location>
        <begin position="183"/>
        <end position="255"/>
    </location>
</feature>
<dbReference type="PANTHER" id="PTHR43527:SF1">
    <property type="entry name" value="L-THREONINE KINASE"/>
    <property type="match status" value="1"/>
</dbReference>
<evidence type="ECO:0000256" key="3">
    <source>
        <dbReference type="ARBA" id="ARBA00022777"/>
    </source>
</evidence>
<dbReference type="AlphaFoldDB" id="A0A4Y9JCG5"/>
<dbReference type="Pfam" id="PF08544">
    <property type="entry name" value="GHMP_kinases_C"/>
    <property type="match status" value="1"/>
</dbReference>
<dbReference type="InterPro" id="IPR020568">
    <property type="entry name" value="Ribosomal_Su5_D2-typ_SF"/>
</dbReference>
<keyword evidence="3 6" id="KW-0418">Kinase</keyword>
<dbReference type="SUPFAM" id="SSF54211">
    <property type="entry name" value="Ribosomal protein S5 domain 2-like"/>
    <property type="match status" value="1"/>
</dbReference>
<dbReference type="Proteomes" id="UP000297253">
    <property type="component" value="Unassembled WGS sequence"/>
</dbReference>
<keyword evidence="2" id="KW-0547">Nucleotide-binding</keyword>
<dbReference type="GO" id="GO:0016301">
    <property type="term" value="F:kinase activity"/>
    <property type="evidence" value="ECO:0007669"/>
    <property type="project" value="UniProtKB-KW"/>
</dbReference>
<feature type="domain" description="GHMP kinase N-terminal" evidence="4">
    <location>
        <begin position="66"/>
        <end position="120"/>
    </location>
</feature>
<evidence type="ECO:0000259" key="4">
    <source>
        <dbReference type="Pfam" id="PF00288"/>
    </source>
</evidence>
<reference evidence="6 7" key="1">
    <citation type="submission" date="2019-03" db="EMBL/GenBank/DDBJ databases">
        <title>Diversity of the mouse oral microbiome.</title>
        <authorList>
            <person name="Joseph S."/>
            <person name="Aduse-Opoku J."/>
            <person name="Curtis M."/>
            <person name="Wade W."/>
            <person name="Hashim A."/>
        </authorList>
    </citation>
    <scope>NUCLEOTIDE SEQUENCE [LARGE SCALE GENOMIC DNA]</scope>
    <source>
        <strain evidence="6 7">WM131</strain>
    </source>
</reference>
<dbReference type="EMBL" id="SPPD01000002">
    <property type="protein sequence ID" value="TFU98652.1"/>
    <property type="molecule type" value="Genomic_DNA"/>
</dbReference>
<dbReference type="InterPro" id="IPR013750">
    <property type="entry name" value="GHMP_kinase_C_dom"/>
</dbReference>
<dbReference type="Pfam" id="PF00288">
    <property type="entry name" value="GHMP_kinases_N"/>
    <property type="match status" value="1"/>
</dbReference>
<dbReference type="InterPro" id="IPR006204">
    <property type="entry name" value="GHMP_kinase_N_dom"/>
</dbReference>
<evidence type="ECO:0000313" key="7">
    <source>
        <dbReference type="Proteomes" id="UP000297253"/>
    </source>
</evidence>
<gene>
    <name evidence="6" type="ORF">E4T82_02515</name>
</gene>
<evidence type="ECO:0000256" key="2">
    <source>
        <dbReference type="ARBA" id="ARBA00022741"/>
    </source>
</evidence>
<dbReference type="RefSeq" id="WP_135181319.1">
    <property type="nucleotide sequence ID" value="NZ_JADGKZ010000002.1"/>
</dbReference>
<accession>A0A4Y9JCG5</accession>
<dbReference type="GO" id="GO:0005524">
    <property type="term" value="F:ATP binding"/>
    <property type="evidence" value="ECO:0007669"/>
    <property type="project" value="InterPro"/>
</dbReference>
<evidence type="ECO:0000256" key="1">
    <source>
        <dbReference type="ARBA" id="ARBA00022679"/>
    </source>
</evidence>
<keyword evidence="1" id="KW-0808">Transferase</keyword>
<organism evidence="6 7">
    <name type="scientific">Streptococcus cuniculi</name>
    <dbReference type="NCBI Taxonomy" id="1432788"/>
    <lineage>
        <taxon>Bacteria</taxon>
        <taxon>Bacillati</taxon>
        <taxon>Bacillota</taxon>
        <taxon>Bacilli</taxon>
        <taxon>Lactobacillales</taxon>
        <taxon>Streptococcaceae</taxon>
        <taxon>Streptococcus</taxon>
    </lineage>
</organism>
<comment type="caution">
    <text evidence="6">The sequence shown here is derived from an EMBL/GenBank/DDBJ whole genome shotgun (WGS) entry which is preliminary data.</text>
</comment>
<evidence type="ECO:0000259" key="5">
    <source>
        <dbReference type="Pfam" id="PF08544"/>
    </source>
</evidence>
<evidence type="ECO:0000313" key="6">
    <source>
        <dbReference type="EMBL" id="TFU98652.1"/>
    </source>
</evidence>
<sequence>MTKLSVSCPGSCGELFQCVVGGEEYLLSYGIVQKSYLCLAEHEKSHSMLGQKMTKAMRGFTDVEHLVFDYHTDLPIGKGCSSSTADMLVALKLLSLVKHQEVSAEALTKICSTIEPSDSVAFKDWTVVNPLTGEVVFQTSWKPNLWVYILEPRDTVDTLSLPRMTETKTYPLETSQELFIRFVKACEEENVVKLGQVATRSARFNNRRLPKPYLEEIIAISEKHGSIGVNVAHSGTVLGILLPAKELAQALEEELAGHPLASYYQDRRLSPIIFEGVRQIEE</sequence>
<proteinExistence type="predicted"/>
<name>A0A4Y9JCG5_9STRE</name>
<protein>
    <submittedName>
        <fullName evidence="6">Kinase</fullName>
    </submittedName>
</protein>
<dbReference type="OrthoDB" id="4548147at2"/>